<name>A0AAD6AX80_9TELE</name>
<keyword evidence="1" id="KW-0175">Coiled coil</keyword>
<dbReference type="AlphaFoldDB" id="A0AAD6AX80"/>
<gene>
    <name evidence="2" type="ORF">JOQ06_011158</name>
</gene>
<evidence type="ECO:0008006" key="4">
    <source>
        <dbReference type="Google" id="ProtNLM"/>
    </source>
</evidence>
<comment type="caution">
    <text evidence="2">The sequence shown here is derived from an EMBL/GenBank/DDBJ whole genome shotgun (WGS) entry which is preliminary data.</text>
</comment>
<evidence type="ECO:0000313" key="2">
    <source>
        <dbReference type="EMBL" id="KAJ4932743.1"/>
    </source>
</evidence>
<dbReference type="PANTHER" id="PTHR18871">
    <property type="entry name" value="CENTROSOMAL PROTEIN OF 112 KDA"/>
    <property type="match status" value="1"/>
</dbReference>
<dbReference type="InterPro" id="IPR055310">
    <property type="entry name" value="CEP112"/>
</dbReference>
<reference evidence="2" key="1">
    <citation type="submission" date="2022-11" db="EMBL/GenBank/DDBJ databases">
        <title>Chromosome-level genome of Pogonophryne albipinna.</title>
        <authorList>
            <person name="Jo E."/>
        </authorList>
    </citation>
    <scope>NUCLEOTIDE SEQUENCE</scope>
    <source>
        <strain evidence="2">SGF0006</strain>
        <tissue evidence="2">Muscle</tissue>
    </source>
</reference>
<sequence>MESQLDRARESQRTQIQQADMALEQFKKQVELSSEKTYADMKLQMDKVEEDLIRSKSLRENQSKEFSQQLDALRQKYEQQERQWEVSSLERQARAALQQHQQNTQEWRKLDAQTISDLESQLSSLSEDLHGANEKHKQQLAEMALLREEEKQREFLDREASLDRLRSDMERIRGDLEESHQQEKDAAQEKANSRLKQIEKEYSQKLAKSAQLIAELQTSLCYMKEEAVRQQQAMEKQLEESNVRWDEERRTINHHADRANKGNMPALSAQEDHPGKMTQALQEKVESLQRQLHSSEKKLLSKELESEEKVTVVRQEYEKKIKGLMPSELRKELEDTISSLKAQVNFLQKRASLLQEDLDACRSRR</sequence>
<feature type="coiled-coil region" evidence="1">
    <location>
        <begin position="9"/>
        <end position="36"/>
    </location>
</feature>
<evidence type="ECO:0000256" key="1">
    <source>
        <dbReference type="SAM" id="Coils"/>
    </source>
</evidence>
<feature type="coiled-coil region" evidence="1">
    <location>
        <begin position="330"/>
        <end position="364"/>
    </location>
</feature>
<accession>A0AAD6AX80</accession>
<protein>
    <recommendedName>
        <fullName evidence="4">Centrosomal protein of 112 kDa</fullName>
    </recommendedName>
</protein>
<dbReference type="Proteomes" id="UP001219934">
    <property type="component" value="Unassembled WGS sequence"/>
</dbReference>
<feature type="coiled-coil region" evidence="1">
    <location>
        <begin position="278"/>
        <end position="305"/>
    </location>
</feature>
<dbReference type="PANTHER" id="PTHR18871:SF2">
    <property type="entry name" value="CENTROSOMAL PROTEIN OF 112 KDA"/>
    <property type="match status" value="1"/>
</dbReference>
<evidence type="ECO:0000313" key="3">
    <source>
        <dbReference type="Proteomes" id="UP001219934"/>
    </source>
</evidence>
<feature type="coiled-coil region" evidence="1">
    <location>
        <begin position="63"/>
        <end position="244"/>
    </location>
</feature>
<proteinExistence type="predicted"/>
<dbReference type="EMBL" id="JAPTMU010000014">
    <property type="protein sequence ID" value="KAJ4932743.1"/>
    <property type="molecule type" value="Genomic_DNA"/>
</dbReference>
<organism evidence="2 3">
    <name type="scientific">Pogonophryne albipinna</name>
    <dbReference type="NCBI Taxonomy" id="1090488"/>
    <lineage>
        <taxon>Eukaryota</taxon>
        <taxon>Metazoa</taxon>
        <taxon>Chordata</taxon>
        <taxon>Craniata</taxon>
        <taxon>Vertebrata</taxon>
        <taxon>Euteleostomi</taxon>
        <taxon>Actinopterygii</taxon>
        <taxon>Neopterygii</taxon>
        <taxon>Teleostei</taxon>
        <taxon>Neoteleostei</taxon>
        <taxon>Acanthomorphata</taxon>
        <taxon>Eupercaria</taxon>
        <taxon>Perciformes</taxon>
        <taxon>Notothenioidei</taxon>
        <taxon>Pogonophryne</taxon>
    </lineage>
</organism>
<keyword evidence="3" id="KW-1185">Reference proteome</keyword>